<organism evidence="7 8">
    <name type="scientific">Philodulcilactobacillus myokoensis</name>
    <dbReference type="NCBI Taxonomy" id="2929573"/>
    <lineage>
        <taxon>Bacteria</taxon>
        <taxon>Bacillati</taxon>
        <taxon>Bacillota</taxon>
        <taxon>Bacilli</taxon>
        <taxon>Lactobacillales</taxon>
        <taxon>Lactobacillaceae</taxon>
        <taxon>Philodulcilactobacillus</taxon>
    </lineage>
</organism>
<dbReference type="GO" id="GO:0005886">
    <property type="term" value="C:plasma membrane"/>
    <property type="evidence" value="ECO:0007669"/>
    <property type="project" value="UniProtKB-SubCell"/>
</dbReference>
<dbReference type="AlphaFoldDB" id="A0A9W6B098"/>
<dbReference type="EMBL" id="BRPL01000002">
    <property type="protein sequence ID" value="GLB46406.1"/>
    <property type="molecule type" value="Genomic_DNA"/>
</dbReference>
<comment type="caution">
    <text evidence="7">The sequence shown here is derived from an EMBL/GenBank/DDBJ whole genome shotgun (WGS) entry which is preliminary data.</text>
</comment>
<gene>
    <name evidence="7" type="ORF">WR164_03850</name>
</gene>
<feature type="transmembrane region" description="Helical" evidence="6">
    <location>
        <begin position="379"/>
        <end position="398"/>
    </location>
</feature>
<evidence type="ECO:0000256" key="1">
    <source>
        <dbReference type="ARBA" id="ARBA00004651"/>
    </source>
</evidence>
<dbReference type="Gene3D" id="1.20.1740.10">
    <property type="entry name" value="Amino acid/polyamine transporter I"/>
    <property type="match status" value="1"/>
</dbReference>
<protein>
    <submittedName>
        <fullName evidence="7">Amino acid permease</fullName>
    </submittedName>
</protein>
<dbReference type="InterPro" id="IPR050367">
    <property type="entry name" value="APC_superfamily"/>
</dbReference>
<evidence type="ECO:0000256" key="5">
    <source>
        <dbReference type="ARBA" id="ARBA00023136"/>
    </source>
</evidence>
<accession>A0A9W6B098</accession>
<sequence length="432" mass="46543">MKKAKANQLNFLSIVMLGINAIIGSGIFLLPTTGMKLFGPASILILIFDAILAFTIGMCFAECSGLFDETGGSYIYADAAFGHFIGYEVGIAAWVIRIIAEASMYVALATAIGGFFPSLNTPVAKNVIVSIIAILLMALNISGIRMTAILNNVVTAGKLIPIILVIVLGLFFIHPANFHPFFVPKLTTSGNFSNAALTLFYIFTGFEGLVVTAGDMKNVKKNLPRAVMLVLSIVAAIYILVMVACIGVLGKGLANTTVPLQATLTRIMGPFGGILILIGSVLSIGGICIAQSFITPRSVVALSKHGITPKFFEKTNKRDAPYVAIIFSTILVLLLAYTGTFTKLAQISAVSRFAQFIPTCIAVIVFRHKMKNAKRSFKLPFGPVIPIIAVLVSLWLLINTDPSKLIWGFGSLIIAIPFYFVTRAYRKRKLNH</sequence>
<evidence type="ECO:0000256" key="6">
    <source>
        <dbReference type="SAM" id="Phobius"/>
    </source>
</evidence>
<keyword evidence="8" id="KW-1185">Reference proteome</keyword>
<comment type="subcellular location">
    <subcellularLocation>
        <location evidence="1">Cell membrane</location>
        <topology evidence="1">Multi-pass membrane protein</topology>
    </subcellularLocation>
</comment>
<keyword evidence="3 6" id="KW-0812">Transmembrane</keyword>
<evidence type="ECO:0000313" key="8">
    <source>
        <dbReference type="Proteomes" id="UP001144204"/>
    </source>
</evidence>
<dbReference type="InterPro" id="IPR002293">
    <property type="entry name" value="AA/rel_permease1"/>
</dbReference>
<proteinExistence type="predicted"/>
<feature type="transmembrane region" description="Helical" evidence="6">
    <location>
        <begin position="226"/>
        <end position="250"/>
    </location>
</feature>
<feature type="transmembrane region" description="Helical" evidence="6">
    <location>
        <begin position="156"/>
        <end position="175"/>
    </location>
</feature>
<keyword evidence="5 6" id="KW-0472">Membrane</keyword>
<evidence type="ECO:0000256" key="3">
    <source>
        <dbReference type="ARBA" id="ARBA00022692"/>
    </source>
</evidence>
<dbReference type="PIRSF" id="PIRSF006060">
    <property type="entry name" value="AA_transporter"/>
    <property type="match status" value="1"/>
</dbReference>
<dbReference type="Proteomes" id="UP001144204">
    <property type="component" value="Unassembled WGS sequence"/>
</dbReference>
<feature type="transmembrane region" description="Helical" evidence="6">
    <location>
        <begin position="12"/>
        <end position="31"/>
    </location>
</feature>
<feature type="transmembrane region" description="Helical" evidence="6">
    <location>
        <begin position="320"/>
        <end position="338"/>
    </location>
</feature>
<feature type="transmembrane region" description="Helical" evidence="6">
    <location>
        <begin position="126"/>
        <end position="144"/>
    </location>
</feature>
<dbReference type="PANTHER" id="PTHR42770">
    <property type="entry name" value="AMINO ACID TRANSPORTER-RELATED"/>
    <property type="match status" value="1"/>
</dbReference>
<feature type="transmembrane region" description="Helical" evidence="6">
    <location>
        <begin position="344"/>
        <end position="367"/>
    </location>
</feature>
<dbReference type="GO" id="GO:0022857">
    <property type="term" value="F:transmembrane transporter activity"/>
    <property type="evidence" value="ECO:0007669"/>
    <property type="project" value="InterPro"/>
</dbReference>
<reference evidence="7" key="1">
    <citation type="submission" date="2022-07" db="EMBL/GenBank/DDBJ databases">
        <authorList>
            <person name="Kouya T."/>
            <person name="Ishiyama Y."/>
        </authorList>
    </citation>
    <scope>NUCLEOTIDE SEQUENCE</scope>
    <source>
        <strain evidence="7">WR16-4</strain>
    </source>
</reference>
<evidence type="ECO:0000256" key="4">
    <source>
        <dbReference type="ARBA" id="ARBA00022989"/>
    </source>
</evidence>
<keyword evidence="2" id="KW-1003">Cell membrane</keyword>
<reference evidence="7" key="2">
    <citation type="journal article" date="2023" name="PLoS ONE">
        <title>Philodulcilactobacillus myokoensis gen. nov., sp. nov., a fructophilic, acidophilic, and agar-phobic lactic acid bacterium isolated from fermented vegetable extracts.</title>
        <authorList>
            <person name="Kouya T."/>
            <person name="Ishiyama Y."/>
            <person name="Ohashi S."/>
            <person name="Kumakubo R."/>
            <person name="Yamazaki T."/>
            <person name="Otaki T."/>
        </authorList>
    </citation>
    <scope>NUCLEOTIDE SEQUENCE</scope>
    <source>
        <strain evidence="7">WR16-4</strain>
    </source>
</reference>
<feature type="transmembrane region" description="Helical" evidence="6">
    <location>
        <begin position="43"/>
        <end position="67"/>
    </location>
</feature>
<dbReference type="RefSeq" id="WP_286135867.1">
    <property type="nucleotide sequence ID" value="NZ_BRPL01000002.1"/>
</dbReference>
<dbReference type="Pfam" id="PF13520">
    <property type="entry name" value="AA_permease_2"/>
    <property type="match status" value="1"/>
</dbReference>
<dbReference type="PANTHER" id="PTHR42770:SF18">
    <property type="entry name" value="ARGININE_AGMATINE ANTIPORTER"/>
    <property type="match status" value="1"/>
</dbReference>
<name>A0A9W6B098_9LACO</name>
<feature type="transmembrane region" description="Helical" evidence="6">
    <location>
        <begin position="404"/>
        <end position="422"/>
    </location>
</feature>
<feature type="transmembrane region" description="Helical" evidence="6">
    <location>
        <begin position="73"/>
        <end position="95"/>
    </location>
</feature>
<feature type="transmembrane region" description="Helical" evidence="6">
    <location>
        <begin position="270"/>
        <end position="294"/>
    </location>
</feature>
<evidence type="ECO:0000313" key="7">
    <source>
        <dbReference type="EMBL" id="GLB46406.1"/>
    </source>
</evidence>
<feature type="transmembrane region" description="Helical" evidence="6">
    <location>
        <begin position="195"/>
        <end position="214"/>
    </location>
</feature>
<evidence type="ECO:0000256" key="2">
    <source>
        <dbReference type="ARBA" id="ARBA00022475"/>
    </source>
</evidence>
<keyword evidence="4 6" id="KW-1133">Transmembrane helix</keyword>